<dbReference type="OrthoDB" id="9974981at2759"/>
<dbReference type="InterPro" id="IPR036291">
    <property type="entry name" value="NAD(P)-bd_dom_sf"/>
</dbReference>
<accession>A0A0J7JUB7</accession>
<reference evidence="1 2" key="1">
    <citation type="submission" date="2015-04" db="EMBL/GenBank/DDBJ databases">
        <title>Lasius niger genome sequencing.</title>
        <authorList>
            <person name="Konorov E.A."/>
            <person name="Nikitin M.A."/>
            <person name="Kirill M.V."/>
            <person name="Chang P."/>
        </authorList>
    </citation>
    <scope>NUCLEOTIDE SEQUENCE [LARGE SCALE GENOMIC DNA]</scope>
    <source>
        <tissue evidence="1">Whole</tissue>
    </source>
</reference>
<dbReference type="SUPFAM" id="SSF51735">
    <property type="entry name" value="NAD(P)-binding Rossmann-fold domains"/>
    <property type="match status" value="1"/>
</dbReference>
<evidence type="ECO:0000313" key="1">
    <source>
        <dbReference type="EMBL" id="KMQ81461.1"/>
    </source>
</evidence>
<name>A0A0J7JUB7_LASNI</name>
<proteinExistence type="predicted"/>
<dbReference type="PaxDb" id="67767-A0A0J7JUB7"/>
<dbReference type="AlphaFoldDB" id="A0A0J7JUB7"/>
<comment type="caution">
    <text evidence="1">The sequence shown here is derived from an EMBL/GenBank/DDBJ whole genome shotgun (WGS) entry which is preliminary data.</text>
</comment>
<gene>
    <name evidence="1" type="ORF">RF55_26251</name>
</gene>
<feature type="non-terminal residue" evidence="1">
    <location>
        <position position="1"/>
    </location>
</feature>
<dbReference type="Gene3D" id="3.40.50.720">
    <property type="entry name" value="NAD(P)-binding Rossmann-like Domain"/>
    <property type="match status" value="1"/>
</dbReference>
<evidence type="ECO:0000313" key="2">
    <source>
        <dbReference type="Proteomes" id="UP000036403"/>
    </source>
</evidence>
<organism evidence="1 2">
    <name type="scientific">Lasius niger</name>
    <name type="common">Black garden ant</name>
    <dbReference type="NCBI Taxonomy" id="67767"/>
    <lineage>
        <taxon>Eukaryota</taxon>
        <taxon>Metazoa</taxon>
        <taxon>Ecdysozoa</taxon>
        <taxon>Arthropoda</taxon>
        <taxon>Hexapoda</taxon>
        <taxon>Insecta</taxon>
        <taxon>Pterygota</taxon>
        <taxon>Neoptera</taxon>
        <taxon>Endopterygota</taxon>
        <taxon>Hymenoptera</taxon>
        <taxon>Apocrita</taxon>
        <taxon>Aculeata</taxon>
        <taxon>Formicoidea</taxon>
        <taxon>Formicidae</taxon>
        <taxon>Formicinae</taxon>
        <taxon>Lasius</taxon>
        <taxon>Lasius</taxon>
    </lineage>
</organism>
<dbReference type="STRING" id="67767.A0A0J7JUB7"/>
<protein>
    <submittedName>
        <fullName evidence="1">Uncharacterized protein</fullName>
    </submittedName>
</protein>
<dbReference type="Proteomes" id="UP000036403">
    <property type="component" value="Unassembled WGS sequence"/>
</dbReference>
<keyword evidence="2" id="KW-1185">Reference proteome</keyword>
<dbReference type="EMBL" id="LBMM01035303">
    <property type="protein sequence ID" value="KMQ81461.1"/>
    <property type="molecule type" value="Genomic_DNA"/>
</dbReference>
<sequence>FGFWTRDNRYEAVGSPEQRTSYTSMDDVAKSLAILASSPPATIPDEVHLSGDSKSFLEIAKMMQDNGAGHIDMSSVPLDEYKARVLSKPSPTPERYLRFLMAEGKIDHSVQGLGNQNNLVSGAGRVAAFRSLEDLAKETGGKPWAEADWKHLDN</sequence>